<evidence type="ECO:0000313" key="5">
    <source>
        <dbReference type="Proteomes" id="UP000594638"/>
    </source>
</evidence>
<evidence type="ECO:0000256" key="1">
    <source>
        <dbReference type="SAM" id="MobiDB-lite"/>
    </source>
</evidence>
<dbReference type="OrthoDB" id="1892195at2759"/>
<feature type="domain" description="XS" evidence="2">
    <location>
        <begin position="1"/>
        <end position="39"/>
    </location>
</feature>
<dbReference type="AlphaFoldDB" id="A0A8S0SWH8"/>
<proteinExistence type="predicted"/>
<dbReference type="EMBL" id="CACTIH010005502">
    <property type="protein sequence ID" value="CAA2995516.1"/>
    <property type="molecule type" value="Genomic_DNA"/>
</dbReference>
<evidence type="ECO:0000313" key="4">
    <source>
        <dbReference type="EMBL" id="CAA2995516.1"/>
    </source>
</evidence>
<name>A0A8S0SWH8_OLEEU</name>
<feature type="region of interest" description="Disordered" evidence="1">
    <location>
        <begin position="164"/>
        <end position="195"/>
    </location>
</feature>
<sequence length="450" mass="53366">MEFEKFFEADDHSKKEWGARSRSLGSNIYGWFARDDDYRSEGAIGDYLRKTGKLKTISDLVQEATQHRNKAVANLANELDLKNDNLDQLQVKYNERTMSLSRMIEEKDMLHRAFSEETRRMQRIAREHVQRVLDEQEMLNMELENKRRRLDTWSKELNKREALTEREKQKLEEEKKKNDVRNNSLQMASEEQKRADENVLRLVEEQKREKEAALKRVLELERNLAEKQKLEMEIEELKGKLEVMKHMGGEDDAAVQKKIREMNEQLEEKIEEMDGLEDLNKQLLTKERSSNDELQKARKELIEGLNEMMSSSRVNIGIKRMGEIDEKAFLNSCKQRFAPEEAEIKSVELCSLWQEKLKNPEFHPFKIIPLDGKHEEVLDEDNESLHELKDEWSDEIYDAVTTALKELNEYNPSGRYVVPELWNYKENRKATLKEVICYILKQVKTLKRKR</sequence>
<organism evidence="4 5">
    <name type="scientific">Olea europaea subsp. europaea</name>
    <dbReference type="NCBI Taxonomy" id="158383"/>
    <lineage>
        <taxon>Eukaryota</taxon>
        <taxon>Viridiplantae</taxon>
        <taxon>Streptophyta</taxon>
        <taxon>Embryophyta</taxon>
        <taxon>Tracheophyta</taxon>
        <taxon>Spermatophyta</taxon>
        <taxon>Magnoliopsida</taxon>
        <taxon>eudicotyledons</taxon>
        <taxon>Gunneridae</taxon>
        <taxon>Pentapetalae</taxon>
        <taxon>asterids</taxon>
        <taxon>lamiids</taxon>
        <taxon>Lamiales</taxon>
        <taxon>Oleaceae</taxon>
        <taxon>Oleeae</taxon>
        <taxon>Olea</taxon>
    </lineage>
</organism>
<dbReference type="InterPro" id="IPR005379">
    <property type="entry name" value="FDM1-5/IDN2_XH"/>
</dbReference>
<accession>A0A8S0SWH8</accession>
<dbReference type="PANTHER" id="PTHR21596:SF3">
    <property type="entry name" value="FACTOR OF DNA METHYLATION 1-RELATED"/>
    <property type="match status" value="1"/>
</dbReference>
<evidence type="ECO:0000259" key="2">
    <source>
        <dbReference type="Pfam" id="PF03468"/>
    </source>
</evidence>
<dbReference type="InterPro" id="IPR005380">
    <property type="entry name" value="XS_domain"/>
</dbReference>
<dbReference type="InterPro" id="IPR038588">
    <property type="entry name" value="XS_domain_sf"/>
</dbReference>
<dbReference type="GO" id="GO:0080188">
    <property type="term" value="P:gene silencing by siRNA-directed DNA methylation"/>
    <property type="evidence" value="ECO:0007669"/>
    <property type="project" value="InterPro"/>
</dbReference>
<protein>
    <submittedName>
        <fullName evidence="4">Factor of DNA methylation 1-like</fullName>
    </submittedName>
</protein>
<dbReference type="Proteomes" id="UP000594638">
    <property type="component" value="Unassembled WGS sequence"/>
</dbReference>
<reference evidence="4 5" key="1">
    <citation type="submission" date="2019-12" db="EMBL/GenBank/DDBJ databases">
        <authorList>
            <person name="Alioto T."/>
            <person name="Alioto T."/>
            <person name="Gomez Garrido J."/>
        </authorList>
    </citation>
    <scope>NUCLEOTIDE SEQUENCE [LARGE SCALE GENOMIC DNA]</scope>
</reference>
<dbReference type="Gramene" id="OE9A074949T1">
    <property type="protein sequence ID" value="OE9A074949C1"/>
    <property type="gene ID" value="OE9A074949"/>
</dbReference>
<keyword evidence="5" id="KW-1185">Reference proteome</keyword>
<dbReference type="PANTHER" id="PTHR21596">
    <property type="entry name" value="RIBONUCLEASE P SUBUNIT P38"/>
    <property type="match status" value="1"/>
</dbReference>
<evidence type="ECO:0000259" key="3">
    <source>
        <dbReference type="Pfam" id="PF03469"/>
    </source>
</evidence>
<gene>
    <name evidence="4" type="ORF">OLEA9_A074949</name>
</gene>
<dbReference type="Pfam" id="PF03469">
    <property type="entry name" value="XH"/>
    <property type="match status" value="1"/>
</dbReference>
<feature type="compositionally biased region" description="Basic and acidic residues" evidence="1">
    <location>
        <begin position="164"/>
        <end position="180"/>
    </location>
</feature>
<comment type="caution">
    <text evidence="4">The sequence shown here is derived from an EMBL/GenBank/DDBJ whole genome shotgun (WGS) entry which is preliminary data.</text>
</comment>
<feature type="domain" description="Factor of DNA methylation 1-5/IDN2" evidence="3">
    <location>
        <begin position="319"/>
        <end position="449"/>
    </location>
</feature>
<dbReference type="Pfam" id="PF03468">
    <property type="entry name" value="XS"/>
    <property type="match status" value="1"/>
</dbReference>
<dbReference type="InterPro" id="IPR045177">
    <property type="entry name" value="FDM1-5/IDN2"/>
</dbReference>
<dbReference type="Gene3D" id="3.30.70.2890">
    <property type="entry name" value="XS domain"/>
    <property type="match status" value="1"/>
</dbReference>